<feature type="domain" description="GGDEF" evidence="2">
    <location>
        <begin position="160"/>
        <end position="285"/>
    </location>
</feature>
<evidence type="ECO:0000259" key="1">
    <source>
        <dbReference type="PROSITE" id="PS50112"/>
    </source>
</evidence>
<accession>A0ABS3ZE83</accession>
<comment type="caution">
    <text evidence="3">The sequence shown here is derived from an EMBL/GenBank/DDBJ whole genome shotgun (WGS) entry which is preliminary data.</text>
</comment>
<dbReference type="PANTHER" id="PTHR44757:SF2">
    <property type="entry name" value="BIOFILM ARCHITECTURE MAINTENANCE PROTEIN MBAA"/>
    <property type="match status" value="1"/>
</dbReference>
<dbReference type="EMBL" id="JACVEW010000031">
    <property type="protein sequence ID" value="MBP0050015.1"/>
    <property type="molecule type" value="Genomic_DNA"/>
</dbReference>
<dbReference type="SMART" id="SM00267">
    <property type="entry name" value="GGDEF"/>
    <property type="match status" value="1"/>
</dbReference>
<reference evidence="3 4" key="1">
    <citation type="submission" date="2020-09" db="EMBL/GenBank/DDBJ databases">
        <authorList>
            <person name="Tanuku N.R.S."/>
        </authorList>
    </citation>
    <scope>NUCLEOTIDE SEQUENCE [LARGE SCALE GENOMIC DNA]</scope>
    <source>
        <strain evidence="3 4">AK62</strain>
    </source>
</reference>
<dbReference type="InterPro" id="IPR013767">
    <property type="entry name" value="PAS_fold"/>
</dbReference>
<evidence type="ECO:0000313" key="3">
    <source>
        <dbReference type="EMBL" id="MBP0050015.1"/>
    </source>
</evidence>
<gene>
    <name evidence="3" type="ORF">H9C73_14875</name>
</gene>
<keyword evidence="4" id="KW-1185">Reference proteome</keyword>
<dbReference type="InterPro" id="IPR035965">
    <property type="entry name" value="PAS-like_dom_sf"/>
</dbReference>
<dbReference type="RefSeq" id="WP_209288698.1">
    <property type="nucleotide sequence ID" value="NZ_JACVEW010000031.1"/>
</dbReference>
<dbReference type="PANTHER" id="PTHR44757">
    <property type="entry name" value="DIGUANYLATE CYCLASE DGCP"/>
    <property type="match status" value="1"/>
</dbReference>
<dbReference type="Gene3D" id="3.30.70.270">
    <property type="match status" value="1"/>
</dbReference>
<dbReference type="InterPro" id="IPR052155">
    <property type="entry name" value="Biofilm_reg_signaling"/>
</dbReference>
<dbReference type="InterPro" id="IPR029787">
    <property type="entry name" value="Nucleotide_cyclase"/>
</dbReference>
<dbReference type="InterPro" id="IPR000014">
    <property type="entry name" value="PAS"/>
</dbReference>
<sequence length="285" mass="31586">MKEERTEGAQVDTLPSSRHLLQLADNLDELVIILRLDGTCAWCNTSFARLLGEPREALLGKAYPVAELRELMVTGPREAVESWVRLPDGRSRLIRFRADMGLDDEGCVESLLATGRDLTPFFRLQHPLQVDSHEGLLSASDPQVQARIEHALHRAHRAQEYVGFMAIQLSGAASALREVQQSAMLNRLIDTLRQRIRLGDTLARLDSGAYLLVLEQIDCPEAIATVIDKFSSLLEDETPADIGGFSINAGVSISPDDGLTAPELIDRAQQAMQRALMNDQKVNYF</sequence>
<organism evidence="3 4">
    <name type="scientific">Marinobacterium alkalitolerans</name>
    <dbReference type="NCBI Taxonomy" id="1542925"/>
    <lineage>
        <taxon>Bacteria</taxon>
        <taxon>Pseudomonadati</taxon>
        <taxon>Pseudomonadota</taxon>
        <taxon>Gammaproteobacteria</taxon>
        <taxon>Oceanospirillales</taxon>
        <taxon>Oceanospirillaceae</taxon>
        <taxon>Marinobacterium</taxon>
    </lineage>
</organism>
<dbReference type="SUPFAM" id="SSF55073">
    <property type="entry name" value="Nucleotide cyclase"/>
    <property type="match status" value="1"/>
</dbReference>
<feature type="domain" description="PAS" evidence="1">
    <location>
        <begin position="16"/>
        <end position="68"/>
    </location>
</feature>
<dbReference type="InterPro" id="IPR043128">
    <property type="entry name" value="Rev_trsase/Diguanyl_cyclase"/>
</dbReference>
<dbReference type="SUPFAM" id="SSF55785">
    <property type="entry name" value="PYP-like sensor domain (PAS domain)"/>
    <property type="match status" value="1"/>
</dbReference>
<dbReference type="PROSITE" id="PS50112">
    <property type="entry name" value="PAS"/>
    <property type="match status" value="1"/>
</dbReference>
<dbReference type="Proteomes" id="UP000810171">
    <property type="component" value="Unassembled WGS sequence"/>
</dbReference>
<dbReference type="Pfam" id="PF00990">
    <property type="entry name" value="GGDEF"/>
    <property type="match status" value="1"/>
</dbReference>
<dbReference type="Gene3D" id="3.30.450.20">
    <property type="entry name" value="PAS domain"/>
    <property type="match status" value="1"/>
</dbReference>
<evidence type="ECO:0000259" key="2">
    <source>
        <dbReference type="PROSITE" id="PS50887"/>
    </source>
</evidence>
<protein>
    <submittedName>
        <fullName evidence="3">Diguanylate cyclase</fullName>
    </submittedName>
</protein>
<evidence type="ECO:0000313" key="4">
    <source>
        <dbReference type="Proteomes" id="UP000810171"/>
    </source>
</evidence>
<dbReference type="InterPro" id="IPR000160">
    <property type="entry name" value="GGDEF_dom"/>
</dbReference>
<dbReference type="PROSITE" id="PS50887">
    <property type="entry name" value="GGDEF"/>
    <property type="match status" value="1"/>
</dbReference>
<name>A0ABS3ZE83_9GAMM</name>
<proteinExistence type="predicted"/>
<dbReference type="CDD" id="cd00130">
    <property type="entry name" value="PAS"/>
    <property type="match status" value="1"/>
</dbReference>
<dbReference type="Pfam" id="PF00989">
    <property type="entry name" value="PAS"/>
    <property type="match status" value="1"/>
</dbReference>
<dbReference type="SMART" id="SM00091">
    <property type="entry name" value="PAS"/>
    <property type="match status" value="1"/>
</dbReference>